<gene>
    <name evidence="1" type="ORF">GCM10008119_37920</name>
</gene>
<proteinExistence type="predicted"/>
<dbReference type="EMBL" id="BMDJ01000019">
    <property type="protein sequence ID" value="GGI29496.1"/>
    <property type="molecule type" value="Genomic_DNA"/>
</dbReference>
<protein>
    <submittedName>
        <fullName evidence="1">Uncharacterized protein</fullName>
    </submittedName>
</protein>
<keyword evidence="2" id="KW-1185">Reference proteome</keyword>
<comment type="caution">
    <text evidence="1">The sequence shown here is derived from an EMBL/GenBank/DDBJ whole genome shotgun (WGS) entry which is preliminary data.</text>
</comment>
<dbReference type="Proteomes" id="UP000645390">
    <property type="component" value="Unassembled WGS sequence"/>
</dbReference>
<reference evidence="2" key="1">
    <citation type="journal article" date="2019" name="Int. J. Syst. Evol. Microbiol.">
        <title>The Global Catalogue of Microorganisms (GCM) 10K type strain sequencing project: providing services to taxonomists for standard genome sequencing and annotation.</title>
        <authorList>
            <consortium name="The Broad Institute Genomics Platform"/>
            <consortium name="The Broad Institute Genome Sequencing Center for Infectious Disease"/>
            <person name="Wu L."/>
            <person name="Ma J."/>
        </authorList>
    </citation>
    <scope>NUCLEOTIDE SEQUENCE [LARGE SCALE GENOMIC DNA]</scope>
    <source>
        <strain evidence="2">CCM 8939</strain>
    </source>
</reference>
<sequence>MGIIKNPTNTVKKSKNPAFSGADLFELLCFLLSNITNKKIMLNKL</sequence>
<accession>A0ABQ2BPF8</accession>
<organism evidence="1 2">
    <name type="scientific">Pedobacter mendelii</name>
    <dbReference type="NCBI Taxonomy" id="1908240"/>
    <lineage>
        <taxon>Bacteria</taxon>
        <taxon>Pseudomonadati</taxon>
        <taxon>Bacteroidota</taxon>
        <taxon>Sphingobacteriia</taxon>
        <taxon>Sphingobacteriales</taxon>
        <taxon>Sphingobacteriaceae</taxon>
        <taxon>Pedobacter</taxon>
    </lineage>
</organism>
<evidence type="ECO:0000313" key="2">
    <source>
        <dbReference type="Proteomes" id="UP000645390"/>
    </source>
</evidence>
<evidence type="ECO:0000313" key="1">
    <source>
        <dbReference type="EMBL" id="GGI29496.1"/>
    </source>
</evidence>
<name>A0ABQ2BPF8_9SPHI</name>